<dbReference type="SUPFAM" id="SSF51905">
    <property type="entry name" value="FAD/NAD(P)-binding domain"/>
    <property type="match status" value="2"/>
</dbReference>
<organism evidence="2 3">
    <name type="scientific">Neokomagataea tanensis</name>
    <dbReference type="NCBI Taxonomy" id="661191"/>
    <lineage>
        <taxon>Bacteria</taxon>
        <taxon>Pseudomonadati</taxon>
        <taxon>Pseudomonadota</taxon>
        <taxon>Alphaproteobacteria</taxon>
        <taxon>Acetobacterales</taxon>
        <taxon>Acetobacteraceae</taxon>
        <taxon>Neokomagataea</taxon>
    </lineage>
</organism>
<evidence type="ECO:0000313" key="3">
    <source>
        <dbReference type="Proteomes" id="UP000317214"/>
    </source>
</evidence>
<dbReference type="Pfam" id="PF13454">
    <property type="entry name" value="NAD_binding_9"/>
    <property type="match status" value="1"/>
</dbReference>
<dbReference type="PANTHER" id="PTHR40254:SF1">
    <property type="entry name" value="BLR0577 PROTEIN"/>
    <property type="match status" value="1"/>
</dbReference>
<sequence length="438" mass="47875">MIPVVIIGGGATGSIVALHLRSLLPDVEQVVVVEPKAELGRGLAYSTDGEEHRINVPAHKMSARSAEPLDFANWLTTHIGAAPTPNSDRYPPRLLFGKYIGGLVSPLLERGELLHLKARVTHLDGEGPFTLVMDNGATLRASKVVIATSHPPPALPRGLSAGPAVVINPWAAGAFDRIGNSDRVAIIGTGLTMADVVAQLTKRGHQGKIVAFSRRGLRSRSHANKAEETSIRFKSDTALSLLQEIRRTILGKARWQDVIDAVRKQGAEIWARLPLAEKRRLIRHLRPFWDVHRFRVAPQIDSLLDVRIANKTLEITAARLVKVTEHLRLQLQTRRQDTRFLEVDWIVNATGPDHAGLVRETGFLKDLAQRGIVAPDPTSLGLHTSRQYRAVGQEHLFIAGPLARGTFGELMGFPEITQHAEACAQAIAQTLVQGRVGP</sequence>
<proteinExistence type="predicted"/>
<dbReference type="Gene3D" id="3.50.50.60">
    <property type="entry name" value="FAD/NAD(P)-binding domain"/>
    <property type="match status" value="1"/>
</dbReference>
<accession>A0A4Y6V9W8</accession>
<dbReference type="AlphaFoldDB" id="A0A4Y6V9W8"/>
<dbReference type="OrthoDB" id="101972at2"/>
<evidence type="ECO:0000313" key="2">
    <source>
        <dbReference type="EMBL" id="QDH25480.1"/>
    </source>
</evidence>
<protein>
    <submittedName>
        <fullName evidence="2">Pyridine nucleotide-disulfide oxidoreductase</fullName>
    </submittedName>
</protein>
<name>A0A4Y6V9W8_9PROT</name>
<dbReference type="RefSeq" id="WP_141493432.1">
    <property type="nucleotide sequence ID" value="NZ_CP032485.1"/>
</dbReference>
<reference evidence="2 3" key="1">
    <citation type="submission" date="2018-09" db="EMBL/GenBank/DDBJ databases">
        <title>The complete genome sequence of Neokomagataea tanensis NBRC 106556(T).</title>
        <authorList>
            <person name="Chua K.-O."/>
            <person name="See-Too W.-S."/>
            <person name="Hong K.-W."/>
            <person name="Yin W.-F."/>
            <person name="Chan K.-G."/>
        </authorList>
    </citation>
    <scope>NUCLEOTIDE SEQUENCE [LARGE SCALE GENOMIC DNA]</scope>
    <source>
        <strain evidence="3">AH13 \ NBRC 106556</strain>
    </source>
</reference>
<dbReference type="InterPro" id="IPR036188">
    <property type="entry name" value="FAD/NAD-bd_sf"/>
</dbReference>
<dbReference type="InterPro" id="IPR038732">
    <property type="entry name" value="HpyO/CreE_NAD-binding"/>
</dbReference>
<dbReference type="PRINTS" id="PR00368">
    <property type="entry name" value="FADPNR"/>
</dbReference>
<dbReference type="InterPro" id="IPR052189">
    <property type="entry name" value="L-asp_N-monooxygenase_NS-form"/>
</dbReference>
<feature type="domain" description="FAD-dependent urate hydroxylase HpyO/Asp monooxygenase CreE-like FAD/NAD(P)-binding" evidence="1">
    <location>
        <begin position="5"/>
        <end position="150"/>
    </location>
</feature>
<dbReference type="EMBL" id="CP032485">
    <property type="protein sequence ID" value="QDH25480.1"/>
    <property type="molecule type" value="Genomic_DNA"/>
</dbReference>
<dbReference type="KEGG" id="ntn:D5366_09960"/>
<gene>
    <name evidence="2" type="ORF">D5366_09960</name>
</gene>
<dbReference type="PANTHER" id="PTHR40254">
    <property type="entry name" value="BLR0577 PROTEIN"/>
    <property type="match status" value="1"/>
</dbReference>
<dbReference type="Proteomes" id="UP000317214">
    <property type="component" value="Chromosome"/>
</dbReference>
<keyword evidence="3" id="KW-1185">Reference proteome</keyword>
<evidence type="ECO:0000259" key="1">
    <source>
        <dbReference type="Pfam" id="PF13454"/>
    </source>
</evidence>